<sequence>MDNQIYQFFTNDHRRIELLLEKATEDVNNIDMDYYYSFRTGLLKHIKMEEKILFPAAQKANGGTPLSLASKLRLDHGAITSLMVVPPDPRVIKVLRHVLEKHDILEEQPGGMYDMCENLTAGDTQNILDQLSKVTEVPVQQYNKADYALGAAKRALERAGFDFDAIAK</sequence>
<dbReference type="Pfam" id="PF01814">
    <property type="entry name" value="Hemerythrin"/>
    <property type="match status" value="1"/>
</dbReference>
<feature type="domain" description="Hemerythrin-like" evidence="1">
    <location>
        <begin position="5"/>
        <end position="79"/>
    </location>
</feature>
<dbReference type="RefSeq" id="WP_072837205.1">
    <property type="nucleotide sequence ID" value="NZ_FQUU01000029.1"/>
</dbReference>
<proteinExistence type="predicted"/>
<dbReference type="AlphaFoldDB" id="A0A1M5GAP3"/>
<name>A0A1M5GAP3_9BACT</name>
<evidence type="ECO:0000259" key="1">
    <source>
        <dbReference type="Pfam" id="PF01814"/>
    </source>
</evidence>
<keyword evidence="3" id="KW-1185">Reference proteome</keyword>
<organism evidence="2 3">
    <name type="scientific">Flavisolibacter ginsengisoli DSM 18119</name>
    <dbReference type="NCBI Taxonomy" id="1121884"/>
    <lineage>
        <taxon>Bacteria</taxon>
        <taxon>Pseudomonadati</taxon>
        <taxon>Bacteroidota</taxon>
        <taxon>Chitinophagia</taxon>
        <taxon>Chitinophagales</taxon>
        <taxon>Chitinophagaceae</taxon>
        <taxon>Flavisolibacter</taxon>
    </lineage>
</organism>
<protein>
    <recommendedName>
        <fullName evidence="1">Hemerythrin-like domain-containing protein</fullName>
    </recommendedName>
</protein>
<dbReference type="EMBL" id="FQUU01000029">
    <property type="protein sequence ID" value="SHG00766.1"/>
    <property type="molecule type" value="Genomic_DNA"/>
</dbReference>
<dbReference type="InterPro" id="IPR012312">
    <property type="entry name" value="Hemerythrin-like"/>
</dbReference>
<dbReference type="Proteomes" id="UP000184048">
    <property type="component" value="Unassembled WGS sequence"/>
</dbReference>
<accession>A0A1M5GAP3</accession>
<evidence type="ECO:0000313" key="3">
    <source>
        <dbReference type="Proteomes" id="UP000184048"/>
    </source>
</evidence>
<gene>
    <name evidence="2" type="ORF">SAMN02745131_04097</name>
</gene>
<dbReference type="OrthoDB" id="668193at2"/>
<evidence type="ECO:0000313" key="2">
    <source>
        <dbReference type="EMBL" id="SHG00766.1"/>
    </source>
</evidence>
<reference evidence="2 3" key="1">
    <citation type="submission" date="2016-11" db="EMBL/GenBank/DDBJ databases">
        <authorList>
            <person name="Jaros S."/>
            <person name="Januszkiewicz K."/>
            <person name="Wedrychowicz H."/>
        </authorList>
    </citation>
    <scope>NUCLEOTIDE SEQUENCE [LARGE SCALE GENOMIC DNA]</scope>
    <source>
        <strain evidence="2 3">DSM 18119</strain>
    </source>
</reference>